<dbReference type="InterPro" id="IPR023213">
    <property type="entry name" value="CAT-like_dom_sf"/>
</dbReference>
<dbReference type="RefSeq" id="XP_035346459.1">
    <property type="nucleotide sequence ID" value="XM_035490566.1"/>
</dbReference>
<evidence type="ECO:0000256" key="1">
    <source>
        <dbReference type="ARBA" id="ARBA00005179"/>
    </source>
</evidence>
<evidence type="ECO:0000256" key="2">
    <source>
        <dbReference type="ARBA" id="ARBA00009861"/>
    </source>
</evidence>
<organism evidence="5 6">
    <name type="scientific">Talaromyces rugulosus</name>
    <name type="common">Penicillium rugulosum</name>
    <dbReference type="NCBI Taxonomy" id="121627"/>
    <lineage>
        <taxon>Eukaryota</taxon>
        <taxon>Fungi</taxon>
        <taxon>Dikarya</taxon>
        <taxon>Ascomycota</taxon>
        <taxon>Pezizomycotina</taxon>
        <taxon>Eurotiomycetes</taxon>
        <taxon>Eurotiomycetidae</taxon>
        <taxon>Eurotiales</taxon>
        <taxon>Trichocomaceae</taxon>
        <taxon>Talaromyces</taxon>
        <taxon>Talaromyces sect. Islandici</taxon>
    </lineage>
</organism>
<sequence length="514" mass="57601">MGLFSSKKTAPPPVPTDRVIPFRFADDFVYTRGLCLDISLRFDDVLDPEKLRESLDVLLNKDGWRKLGARLRLNKDNKLEYHVPAEFSAQRPAYLFSTDKQDMSIGDHPVLSKLPRGQSDKPALFESPKLFRPHVRAPGAPQYLPDWLYADIPQLAVHVLTFHDATIVTVTFMHTLTDAMGFVAFIRGWTAVLRGDEDQVPAFVGFDLSDDPIETLHEGMPSSRYLFADKLVTGWRFFLFVVNFVFELVWWPKDELRTICVPGEYLTQLRESALAELADEAQQTHNDGPAGGKLSSKPPFLSEGDVLFSWWARIMLRALNPAPQQTICLMNVFDTRGVLCDMDRVASPDIAMTANATYPLYNLIPAGKFLSKAVPLSWIASQVRHAIDTLRTPEQVQAQAAGLRDSARDAGRPPLYGDSGMMLVTCSNWHRGKLFQMDFSAAVVNDNNTGYDSEKITGYQKGKPSFVNATSTETGFSIRNSQVILGKDAAGNWWIHSCLRVGAWKKVREQLEAI</sequence>
<dbReference type="GeneID" id="55994918"/>
<keyword evidence="4" id="KW-0012">Acyltransferase</keyword>
<evidence type="ECO:0000313" key="5">
    <source>
        <dbReference type="EMBL" id="QKX60282.1"/>
    </source>
</evidence>
<dbReference type="Gene3D" id="3.30.559.10">
    <property type="entry name" value="Chloramphenicol acetyltransferase-like domain"/>
    <property type="match status" value="2"/>
</dbReference>
<dbReference type="PANTHER" id="PTHR31896">
    <property type="entry name" value="FAMILY REGULATORY PROTEIN, PUTATIVE (AFU_ORTHOLOGUE AFUA_3G14730)-RELATED"/>
    <property type="match status" value="1"/>
</dbReference>
<dbReference type="InterPro" id="IPR051283">
    <property type="entry name" value="Sec_Metabolite_Acyltrans"/>
</dbReference>
<dbReference type="Proteomes" id="UP000509510">
    <property type="component" value="Chromosome IV"/>
</dbReference>
<comment type="pathway">
    <text evidence="1">Secondary metabolite biosynthesis.</text>
</comment>
<protein>
    <recommendedName>
        <fullName evidence="7">LysR family regulatory protein</fullName>
    </recommendedName>
</protein>
<evidence type="ECO:0000313" key="6">
    <source>
        <dbReference type="Proteomes" id="UP000509510"/>
    </source>
</evidence>
<dbReference type="GO" id="GO:0016746">
    <property type="term" value="F:acyltransferase activity"/>
    <property type="evidence" value="ECO:0007669"/>
    <property type="project" value="UniProtKB-KW"/>
</dbReference>
<dbReference type="PANTHER" id="PTHR31896:SF69">
    <property type="entry name" value="FAMILY REGULATORY PROTEIN, PUTATIVE (AFU_ORTHOLOGUE AFUA_3G14730)-RELATED"/>
    <property type="match status" value="1"/>
</dbReference>
<evidence type="ECO:0008006" key="7">
    <source>
        <dbReference type="Google" id="ProtNLM"/>
    </source>
</evidence>
<evidence type="ECO:0000256" key="3">
    <source>
        <dbReference type="ARBA" id="ARBA00022679"/>
    </source>
</evidence>
<dbReference type="EMBL" id="CP055901">
    <property type="protein sequence ID" value="QKX60282.1"/>
    <property type="molecule type" value="Genomic_DNA"/>
</dbReference>
<reference evidence="6" key="1">
    <citation type="submission" date="2020-06" db="EMBL/GenBank/DDBJ databases">
        <title>A chromosome-scale genome assembly of Talaromyces rugulosus W13939.</title>
        <authorList>
            <person name="Wang B."/>
            <person name="Guo L."/>
            <person name="Ye K."/>
            <person name="Wang L."/>
        </authorList>
    </citation>
    <scope>NUCLEOTIDE SEQUENCE [LARGE SCALE GENOMIC DNA]</scope>
    <source>
        <strain evidence="6">W13939</strain>
    </source>
</reference>
<keyword evidence="6" id="KW-1185">Reference proteome</keyword>
<comment type="similarity">
    <text evidence="2">Belongs to the plant acyltransferase family.</text>
</comment>
<keyword evidence="3" id="KW-0808">Transferase</keyword>
<proteinExistence type="inferred from homology"/>
<accession>A0A7H8R1N6</accession>
<name>A0A7H8R1N6_TALRU</name>
<evidence type="ECO:0000256" key="4">
    <source>
        <dbReference type="ARBA" id="ARBA00023315"/>
    </source>
</evidence>
<dbReference type="OrthoDB" id="21502at2759"/>
<dbReference type="KEGG" id="trg:TRUGW13939_07425"/>
<dbReference type="AlphaFoldDB" id="A0A7H8R1N6"/>
<gene>
    <name evidence="5" type="ORF">TRUGW13939_07425</name>
</gene>